<gene>
    <name evidence="3" type="ORF">FE251_03255</name>
</gene>
<keyword evidence="1" id="KW-1133">Transmembrane helix</keyword>
<dbReference type="EMBL" id="CP040899">
    <property type="protein sequence ID" value="QDB78503.1"/>
    <property type="molecule type" value="Genomic_DNA"/>
</dbReference>
<evidence type="ECO:0000313" key="4">
    <source>
        <dbReference type="Proteomes" id="UP000313948"/>
    </source>
</evidence>
<name>A0ABX5VMC7_9MICO</name>
<dbReference type="Pfam" id="PF13559">
    <property type="entry name" value="DUF4129"/>
    <property type="match status" value="1"/>
</dbReference>
<dbReference type="InterPro" id="IPR025403">
    <property type="entry name" value="TgpA-like_C"/>
</dbReference>
<keyword evidence="4" id="KW-1185">Reference proteome</keyword>
<keyword evidence="1" id="KW-0472">Membrane</keyword>
<keyword evidence="1" id="KW-0812">Transmembrane</keyword>
<accession>A0ABX5VMC7</accession>
<evidence type="ECO:0000256" key="1">
    <source>
        <dbReference type="SAM" id="Phobius"/>
    </source>
</evidence>
<reference evidence="3 4" key="1">
    <citation type="submission" date="2019-05" db="EMBL/GenBank/DDBJ databases">
        <title>Georgenia *** sp. nov., and Georgenia *** sp. nov., isolated from the intestinal contents of plateau pika (Ochotona curzoniae) in the Qinghai-Tibet plateau of China.</title>
        <authorList>
            <person name="Tian Z."/>
        </authorList>
    </citation>
    <scope>NUCLEOTIDE SEQUENCE [LARGE SCALE GENOMIC DNA]</scope>
    <source>
        <strain evidence="3 4">Z294</strain>
    </source>
</reference>
<proteinExistence type="predicted"/>
<feature type="transmembrane region" description="Helical" evidence="1">
    <location>
        <begin position="62"/>
        <end position="83"/>
    </location>
</feature>
<dbReference type="Proteomes" id="UP000313948">
    <property type="component" value="Chromosome"/>
</dbReference>
<dbReference type="RefSeq" id="WP_139947844.1">
    <property type="nucleotide sequence ID" value="NZ_CP040899.1"/>
</dbReference>
<sequence length="221" mass="23837">MSRARLLGVPVEPDAEEARRWAQEELSRSVYRDEPGVLDRLWRWLGEQLQRLLEIDASAPESLVPVIVVVGAVVLLVLALYLAGPVRRRRRTAGARSHTLFDDEGDATSASLTAAADDAADRGDWALAVLMRFRAIIRSLDERTVLDDRPGLTAHEAGAAAASLLPGCAAGLTWAARLFDDVCYGSARPGPDQDARMRELAREVAAARPVATGRPVGLVAP</sequence>
<feature type="domain" description="Protein-glutamine gamma-glutamyltransferase-like C-terminal" evidence="2">
    <location>
        <begin position="132"/>
        <end position="202"/>
    </location>
</feature>
<protein>
    <submittedName>
        <fullName evidence="3">DUF4129 domain-containing protein</fullName>
    </submittedName>
</protein>
<evidence type="ECO:0000313" key="3">
    <source>
        <dbReference type="EMBL" id="QDB78503.1"/>
    </source>
</evidence>
<organism evidence="3 4">
    <name type="scientific">Georgenia wutianyii</name>
    <dbReference type="NCBI Taxonomy" id="2585135"/>
    <lineage>
        <taxon>Bacteria</taxon>
        <taxon>Bacillati</taxon>
        <taxon>Actinomycetota</taxon>
        <taxon>Actinomycetes</taxon>
        <taxon>Micrococcales</taxon>
        <taxon>Bogoriellaceae</taxon>
        <taxon>Georgenia</taxon>
    </lineage>
</organism>
<evidence type="ECO:0000259" key="2">
    <source>
        <dbReference type="Pfam" id="PF13559"/>
    </source>
</evidence>